<proteinExistence type="predicted"/>
<dbReference type="SUPFAM" id="SSF54001">
    <property type="entry name" value="Cysteine proteinases"/>
    <property type="match status" value="1"/>
</dbReference>
<feature type="region of interest" description="Disordered" evidence="1">
    <location>
        <begin position="1"/>
        <end position="23"/>
    </location>
</feature>
<dbReference type="Proteomes" id="UP000007797">
    <property type="component" value="Unassembled WGS sequence"/>
</dbReference>
<dbReference type="EMBL" id="GL883018">
    <property type="protein sequence ID" value="EGG18240.1"/>
    <property type="molecule type" value="Genomic_DNA"/>
</dbReference>
<dbReference type="Gene3D" id="3.40.395.10">
    <property type="entry name" value="Adenoviral Proteinase, Chain A"/>
    <property type="match status" value="1"/>
</dbReference>
<dbReference type="InterPro" id="IPR038765">
    <property type="entry name" value="Papain-like_cys_pep_sf"/>
</dbReference>
<evidence type="ECO:0000256" key="1">
    <source>
        <dbReference type="SAM" id="MobiDB-lite"/>
    </source>
</evidence>
<accession>F4Q089</accession>
<evidence type="ECO:0008006" key="4">
    <source>
        <dbReference type="Google" id="ProtNLM"/>
    </source>
</evidence>
<protein>
    <recommendedName>
        <fullName evidence="4">Ubiquitin-like protease family profile domain-containing protein</fullName>
    </recommendedName>
</protein>
<dbReference type="GeneID" id="14870745"/>
<gene>
    <name evidence="2" type="ORF">DFA_03727</name>
</gene>
<sequence>MIGGKKQKHRPLRLKKDKRGRRYIQHEMRGNNNSLKKAALSWSNSNEVAMIKSIQDANFRESVLKNQQELDKETKKKIIDLTNDQQVKQEIPIIKKENDRFDQLEKRLSMLFEAKEEKLKRRQEKDDRSMEILYNQKLTEKRIQELEGKIYWKNLTATNDLVKEYLNSTMSSTKLSTNLGNELKDMVKNQRISVIDLIVSFSQDLKRKQKIGSGRSNQGLYDSEIERIMKPYHRKGFERVIASDQLNLLEPKSKMSFIMNLDPHNKPGSHWVAVYIDADKDKSVEYYDSFGLEPTDDFMKQLKDLIDEIDPDYLFKPNTLIKIILYTYSK</sequence>
<evidence type="ECO:0000313" key="2">
    <source>
        <dbReference type="EMBL" id="EGG18240.1"/>
    </source>
</evidence>
<dbReference type="RefSeq" id="XP_004357063.1">
    <property type="nucleotide sequence ID" value="XM_004357008.1"/>
</dbReference>
<keyword evidence="3" id="KW-1185">Reference proteome</keyword>
<dbReference type="AlphaFoldDB" id="F4Q089"/>
<name>F4Q089_CACFS</name>
<dbReference type="KEGG" id="dfa:DFA_03727"/>
<evidence type="ECO:0000313" key="3">
    <source>
        <dbReference type="Proteomes" id="UP000007797"/>
    </source>
</evidence>
<dbReference type="OrthoDB" id="18759at2759"/>
<organism evidence="2 3">
    <name type="scientific">Cavenderia fasciculata</name>
    <name type="common">Slime mold</name>
    <name type="synonym">Dictyostelium fasciculatum</name>
    <dbReference type="NCBI Taxonomy" id="261658"/>
    <lineage>
        <taxon>Eukaryota</taxon>
        <taxon>Amoebozoa</taxon>
        <taxon>Evosea</taxon>
        <taxon>Eumycetozoa</taxon>
        <taxon>Dictyostelia</taxon>
        <taxon>Acytosteliales</taxon>
        <taxon>Cavenderiaceae</taxon>
        <taxon>Cavenderia</taxon>
    </lineage>
</organism>
<reference evidence="3" key="1">
    <citation type="journal article" date="2011" name="Genome Res.">
        <title>Phylogeny-wide analysis of social amoeba genomes highlights ancient origins for complex intercellular communication.</title>
        <authorList>
            <person name="Heidel A.J."/>
            <person name="Lawal H.M."/>
            <person name="Felder M."/>
            <person name="Schilde C."/>
            <person name="Helps N.R."/>
            <person name="Tunggal B."/>
            <person name="Rivero F."/>
            <person name="John U."/>
            <person name="Schleicher M."/>
            <person name="Eichinger L."/>
            <person name="Platzer M."/>
            <person name="Noegel A.A."/>
            <person name="Schaap P."/>
            <person name="Gloeckner G."/>
        </authorList>
    </citation>
    <scope>NUCLEOTIDE SEQUENCE [LARGE SCALE GENOMIC DNA]</scope>
    <source>
        <strain evidence="3">SH3</strain>
    </source>
</reference>